<sequence length="140" mass="15673">MQQQSPSPASLHRQVLLSQSGQIRKNNSARSLDTVANQCGPIGDVGREFSSAHDIPQYEVECEGQRSASTERLLRKFLHATPDVDRPMYRKDIYYTGSVQILPEFHDDINSYVASITEIQTPSPLLIRISGVVSRSFPNQ</sequence>
<feature type="region of interest" description="Disordered" evidence="1">
    <location>
        <begin position="1"/>
        <end position="29"/>
    </location>
</feature>
<protein>
    <submittedName>
        <fullName evidence="2">Uncharacterized protein</fullName>
    </submittedName>
</protein>
<dbReference type="OrthoDB" id="6499973at2759"/>
<dbReference type="EMBL" id="VXIV02001497">
    <property type="protein sequence ID" value="KAF6032573.1"/>
    <property type="molecule type" value="Genomic_DNA"/>
</dbReference>
<accession>A0A7J7K300</accession>
<evidence type="ECO:0000256" key="1">
    <source>
        <dbReference type="SAM" id="MobiDB-lite"/>
    </source>
</evidence>
<gene>
    <name evidence="2" type="ORF">EB796_009174</name>
</gene>
<dbReference type="Proteomes" id="UP000593567">
    <property type="component" value="Unassembled WGS sequence"/>
</dbReference>
<dbReference type="AlphaFoldDB" id="A0A7J7K300"/>
<feature type="compositionally biased region" description="Polar residues" evidence="1">
    <location>
        <begin position="16"/>
        <end position="29"/>
    </location>
</feature>
<comment type="caution">
    <text evidence="2">The sequence shown here is derived from an EMBL/GenBank/DDBJ whole genome shotgun (WGS) entry which is preliminary data.</text>
</comment>
<evidence type="ECO:0000313" key="2">
    <source>
        <dbReference type="EMBL" id="KAF6032573.1"/>
    </source>
</evidence>
<reference evidence="2" key="1">
    <citation type="submission" date="2020-06" db="EMBL/GenBank/DDBJ databases">
        <title>Draft genome of Bugula neritina, a colonial animal packing powerful symbionts and potential medicines.</title>
        <authorList>
            <person name="Rayko M."/>
        </authorList>
    </citation>
    <scope>NUCLEOTIDE SEQUENCE [LARGE SCALE GENOMIC DNA]</scope>
    <source>
        <strain evidence="2">Kwan_BN1</strain>
    </source>
</reference>
<evidence type="ECO:0000313" key="3">
    <source>
        <dbReference type="Proteomes" id="UP000593567"/>
    </source>
</evidence>
<name>A0A7J7K300_BUGNE</name>
<keyword evidence="3" id="KW-1185">Reference proteome</keyword>
<proteinExistence type="predicted"/>
<organism evidence="2 3">
    <name type="scientific">Bugula neritina</name>
    <name type="common">Brown bryozoan</name>
    <name type="synonym">Sertularia neritina</name>
    <dbReference type="NCBI Taxonomy" id="10212"/>
    <lineage>
        <taxon>Eukaryota</taxon>
        <taxon>Metazoa</taxon>
        <taxon>Spiralia</taxon>
        <taxon>Lophotrochozoa</taxon>
        <taxon>Bryozoa</taxon>
        <taxon>Gymnolaemata</taxon>
        <taxon>Cheilostomatida</taxon>
        <taxon>Flustrina</taxon>
        <taxon>Buguloidea</taxon>
        <taxon>Bugulidae</taxon>
        <taxon>Bugula</taxon>
    </lineage>
</organism>